<dbReference type="EMBL" id="JACAQB010000022">
    <property type="protein sequence ID" value="NWB99064.1"/>
    <property type="molecule type" value="Genomic_DNA"/>
</dbReference>
<evidence type="ECO:0000313" key="2">
    <source>
        <dbReference type="Proteomes" id="UP000539985"/>
    </source>
</evidence>
<dbReference type="AlphaFoldDB" id="A0A7Y8C4S8"/>
<name>A0A7Y8C4S8_9PSED</name>
<organism evidence="1 2">
    <name type="scientific">Pseudomonas gingeri</name>
    <dbReference type="NCBI Taxonomy" id="117681"/>
    <lineage>
        <taxon>Bacteria</taxon>
        <taxon>Pseudomonadati</taxon>
        <taxon>Pseudomonadota</taxon>
        <taxon>Gammaproteobacteria</taxon>
        <taxon>Pseudomonadales</taxon>
        <taxon>Pseudomonadaceae</taxon>
        <taxon>Pseudomonas</taxon>
    </lineage>
</organism>
<comment type="caution">
    <text evidence="1">The sequence shown here is derived from an EMBL/GenBank/DDBJ whole genome shotgun (WGS) entry which is preliminary data.</text>
</comment>
<accession>A0A7Y8C4S8</accession>
<reference evidence="1 2" key="1">
    <citation type="submission" date="2020-04" db="EMBL/GenBank/DDBJ databases">
        <title>Molecular characterization of pseudomonads from Agaricus bisporus reveal novel blotch 2 pathogens in Western Europe.</title>
        <authorList>
            <person name="Taparia T."/>
            <person name="Krijger M."/>
            <person name="Haynes E."/>
            <person name="Elpinstone J.G."/>
            <person name="Noble R."/>
            <person name="Van Der Wolf J."/>
        </authorList>
    </citation>
    <scope>NUCLEOTIDE SEQUENCE [LARGE SCALE GENOMIC DNA]</scope>
    <source>
        <strain evidence="1 2">H7001</strain>
    </source>
</reference>
<proteinExistence type="predicted"/>
<dbReference type="RefSeq" id="WP_177104822.1">
    <property type="nucleotide sequence ID" value="NZ_JACAQB010000022.1"/>
</dbReference>
<sequence length="77" mass="8782">MVNAVILNTDMSAAEAKALLASTREQYRLSLNDCWYADEYRYVPKEKRHSCILEKNPVMAAQKRLMAALSYSLKAVK</sequence>
<evidence type="ECO:0000313" key="1">
    <source>
        <dbReference type="EMBL" id="NWB99064.1"/>
    </source>
</evidence>
<protein>
    <submittedName>
        <fullName evidence="1">Uncharacterized protein</fullName>
    </submittedName>
</protein>
<dbReference type="Proteomes" id="UP000539985">
    <property type="component" value="Unassembled WGS sequence"/>
</dbReference>
<gene>
    <name evidence="1" type="ORF">HX882_24525</name>
</gene>